<dbReference type="PANTHER" id="PTHR46339">
    <property type="entry name" value="PROTEIN CBG15282-RELATED"/>
    <property type="match status" value="1"/>
</dbReference>
<dbReference type="CDD" id="cd22593">
    <property type="entry name" value="Kunitz_conkunitzin"/>
    <property type="match status" value="1"/>
</dbReference>
<dbReference type="SUPFAM" id="SSF57362">
    <property type="entry name" value="BPTI-like"/>
    <property type="match status" value="2"/>
</dbReference>
<feature type="compositionally biased region" description="Low complexity" evidence="1">
    <location>
        <begin position="103"/>
        <end position="120"/>
    </location>
</feature>
<organism evidence="3 4">
    <name type="scientific">Haemonchus contortus</name>
    <name type="common">Barber pole worm</name>
    <dbReference type="NCBI Taxonomy" id="6289"/>
    <lineage>
        <taxon>Eukaryota</taxon>
        <taxon>Metazoa</taxon>
        <taxon>Ecdysozoa</taxon>
        <taxon>Nematoda</taxon>
        <taxon>Chromadorea</taxon>
        <taxon>Rhabditida</taxon>
        <taxon>Rhabditina</taxon>
        <taxon>Rhabditomorpha</taxon>
        <taxon>Strongyloidea</taxon>
        <taxon>Trichostrongylidae</taxon>
        <taxon>Haemonchus</taxon>
    </lineage>
</organism>
<name>A0A7I4YWZ0_HAECO</name>
<dbReference type="OMA" id="QCSSEFC"/>
<dbReference type="InterPro" id="IPR036880">
    <property type="entry name" value="Kunitz_BPTI_sf"/>
</dbReference>
<accession>A0A7I4YWZ0</accession>
<dbReference type="InterPro" id="IPR053014">
    <property type="entry name" value="Cuticle_assoc_divergent"/>
</dbReference>
<dbReference type="PROSITE" id="PS50279">
    <property type="entry name" value="BPTI_KUNITZ_2"/>
    <property type="match status" value="2"/>
</dbReference>
<feature type="domain" description="BPTI/Kunitz inhibitor" evidence="2">
    <location>
        <begin position="188"/>
        <end position="241"/>
    </location>
</feature>
<dbReference type="PROSITE" id="PS00280">
    <property type="entry name" value="BPTI_KUNITZ_1"/>
    <property type="match status" value="1"/>
</dbReference>
<reference evidence="4" key="1">
    <citation type="submission" date="2020-12" db="UniProtKB">
        <authorList>
            <consortium name="WormBaseParasite"/>
        </authorList>
    </citation>
    <scope>IDENTIFICATION</scope>
    <source>
        <strain evidence="4">MHco3</strain>
    </source>
</reference>
<evidence type="ECO:0000313" key="3">
    <source>
        <dbReference type="Proteomes" id="UP000025227"/>
    </source>
</evidence>
<feature type="compositionally biased region" description="Polar residues" evidence="1">
    <location>
        <begin position="124"/>
        <end position="178"/>
    </location>
</feature>
<feature type="domain" description="BPTI/Kunitz inhibitor" evidence="2">
    <location>
        <begin position="306"/>
        <end position="359"/>
    </location>
</feature>
<evidence type="ECO:0000256" key="1">
    <source>
        <dbReference type="SAM" id="MobiDB-lite"/>
    </source>
</evidence>
<dbReference type="AlphaFoldDB" id="A0A7I4YWZ0"/>
<dbReference type="PANTHER" id="PTHR46339:SF6">
    <property type="entry name" value="BPTI_KUNITZ INHIBITOR DOMAIN-CONTAINING PROTEIN"/>
    <property type="match status" value="1"/>
</dbReference>
<dbReference type="Gene3D" id="4.10.410.10">
    <property type="entry name" value="Pancreatic trypsin inhibitor Kunitz domain"/>
    <property type="match status" value="2"/>
</dbReference>
<sequence length="363" mass="40792">TPSAHRYLSKLCAPFLLIVNCSTHLRMLLNLVFLYSIAVSALGQQGYYGSYGTPDQPAFSSSYPQQNDEVYMYPAQYPQQQQQYYNPNQHSQPMIQTYQPFPQAQQPYQQQQYQQQQYQPLPSGANSYQPMTSPTGQFYQPEPQSQNPGTQRSNPSSLNQNGTVQPAKSIQNGSSQIGVQRDDQPKDCTAPRVRGDFCSTAQQQQMFYYDSATKICQPFMYNGCNGNGNRFETAAECKSLCIDGNAATQQHHDDSASLQQAMRAACGGEYAVDHLTPQQCGSNDQQCSTGYQCSSEFCCPTPDYLCNLRYDSGKFAVGGEKSDRYFYTSQYRTCMRFSFYGSLGNENNFPDYNSCMRTCGSQQ</sequence>
<evidence type="ECO:0000313" key="4">
    <source>
        <dbReference type="WBParaSite" id="HCON_00152360-00001"/>
    </source>
</evidence>
<keyword evidence="3" id="KW-1185">Reference proteome</keyword>
<dbReference type="Pfam" id="PF00014">
    <property type="entry name" value="Kunitz_BPTI"/>
    <property type="match status" value="2"/>
</dbReference>
<dbReference type="GO" id="GO:0004867">
    <property type="term" value="F:serine-type endopeptidase inhibitor activity"/>
    <property type="evidence" value="ECO:0007669"/>
    <property type="project" value="InterPro"/>
</dbReference>
<protein>
    <submittedName>
        <fullName evidence="4">Kunitz/Bovine pancreatic trypsin inhibitor domain protein</fullName>
    </submittedName>
</protein>
<dbReference type="InterPro" id="IPR020901">
    <property type="entry name" value="Prtase_inh_Kunz-CS"/>
</dbReference>
<feature type="region of interest" description="Disordered" evidence="1">
    <location>
        <begin position="103"/>
        <end position="190"/>
    </location>
</feature>
<evidence type="ECO:0000259" key="2">
    <source>
        <dbReference type="PROSITE" id="PS50279"/>
    </source>
</evidence>
<dbReference type="OrthoDB" id="4473401at2759"/>
<dbReference type="Proteomes" id="UP000025227">
    <property type="component" value="Unplaced"/>
</dbReference>
<dbReference type="WBParaSite" id="HCON_00152360-00001">
    <property type="protein sequence ID" value="HCON_00152360-00001"/>
    <property type="gene ID" value="HCON_00152360"/>
</dbReference>
<dbReference type="SMART" id="SM00131">
    <property type="entry name" value="KU"/>
    <property type="match status" value="2"/>
</dbReference>
<proteinExistence type="predicted"/>
<dbReference type="InterPro" id="IPR002223">
    <property type="entry name" value="Kunitz_BPTI"/>
</dbReference>
<dbReference type="PRINTS" id="PR00759">
    <property type="entry name" value="BASICPTASE"/>
</dbReference>